<name>A0A382KU26_9ZZZZ</name>
<dbReference type="AlphaFoldDB" id="A0A382KU26"/>
<sequence>PYPPQCLASEGGQPRRSLRLDPLWHPLRGGSENRICTALPQRPHPRAGSDLRGV</sequence>
<reference evidence="2" key="1">
    <citation type="submission" date="2018-05" db="EMBL/GenBank/DDBJ databases">
        <authorList>
            <person name="Lanie J.A."/>
            <person name="Ng W.-L."/>
            <person name="Kazmierczak K.M."/>
            <person name="Andrzejewski T.M."/>
            <person name="Davidsen T.M."/>
            <person name="Wayne K.J."/>
            <person name="Tettelin H."/>
            <person name="Glass J.I."/>
            <person name="Rusch D."/>
            <person name="Podicherti R."/>
            <person name="Tsui H.-C.T."/>
            <person name="Winkler M.E."/>
        </authorList>
    </citation>
    <scope>NUCLEOTIDE SEQUENCE</scope>
</reference>
<evidence type="ECO:0000256" key="1">
    <source>
        <dbReference type="SAM" id="MobiDB-lite"/>
    </source>
</evidence>
<feature type="non-terminal residue" evidence="2">
    <location>
        <position position="1"/>
    </location>
</feature>
<accession>A0A382KU26</accession>
<organism evidence="2">
    <name type="scientific">marine metagenome</name>
    <dbReference type="NCBI Taxonomy" id="408172"/>
    <lineage>
        <taxon>unclassified sequences</taxon>
        <taxon>metagenomes</taxon>
        <taxon>ecological metagenomes</taxon>
    </lineage>
</organism>
<feature type="region of interest" description="Disordered" evidence="1">
    <location>
        <begin position="34"/>
        <end position="54"/>
    </location>
</feature>
<dbReference type="EMBL" id="UINC01082839">
    <property type="protein sequence ID" value="SVC27970.1"/>
    <property type="molecule type" value="Genomic_DNA"/>
</dbReference>
<gene>
    <name evidence="2" type="ORF">METZ01_LOCUS280824</name>
</gene>
<feature type="region of interest" description="Disordered" evidence="1">
    <location>
        <begin position="1"/>
        <end position="20"/>
    </location>
</feature>
<proteinExistence type="predicted"/>
<evidence type="ECO:0000313" key="2">
    <source>
        <dbReference type="EMBL" id="SVC27970.1"/>
    </source>
</evidence>
<feature type="non-terminal residue" evidence="2">
    <location>
        <position position="54"/>
    </location>
</feature>
<protein>
    <submittedName>
        <fullName evidence="2">Uncharacterized protein</fullName>
    </submittedName>
</protein>